<comment type="caution">
    <text evidence="2">The sequence shown here is derived from an EMBL/GenBank/DDBJ whole genome shotgun (WGS) entry which is preliminary data.</text>
</comment>
<organism evidence="2 3">
    <name type="scientific">Araneus ventricosus</name>
    <name type="common">Orbweaver spider</name>
    <name type="synonym">Epeira ventricosa</name>
    <dbReference type="NCBI Taxonomy" id="182803"/>
    <lineage>
        <taxon>Eukaryota</taxon>
        <taxon>Metazoa</taxon>
        <taxon>Ecdysozoa</taxon>
        <taxon>Arthropoda</taxon>
        <taxon>Chelicerata</taxon>
        <taxon>Arachnida</taxon>
        <taxon>Araneae</taxon>
        <taxon>Araneomorphae</taxon>
        <taxon>Entelegynae</taxon>
        <taxon>Araneoidea</taxon>
        <taxon>Araneidae</taxon>
        <taxon>Araneus</taxon>
    </lineage>
</organism>
<keyword evidence="3" id="KW-1185">Reference proteome</keyword>
<reference evidence="2 3" key="1">
    <citation type="journal article" date="2019" name="Sci. Rep.">
        <title>Orb-weaving spider Araneus ventricosus genome elucidates the spidroin gene catalogue.</title>
        <authorList>
            <person name="Kono N."/>
            <person name="Nakamura H."/>
            <person name="Ohtoshi R."/>
            <person name="Moran D.A.P."/>
            <person name="Shinohara A."/>
            <person name="Yoshida Y."/>
            <person name="Fujiwara M."/>
            <person name="Mori M."/>
            <person name="Tomita M."/>
            <person name="Arakawa K."/>
        </authorList>
    </citation>
    <scope>NUCLEOTIDE SEQUENCE [LARGE SCALE GENOMIC DNA]</scope>
</reference>
<keyword evidence="1" id="KW-0472">Membrane</keyword>
<feature type="transmembrane region" description="Helical" evidence="1">
    <location>
        <begin position="46"/>
        <end position="68"/>
    </location>
</feature>
<dbReference type="Proteomes" id="UP000499080">
    <property type="component" value="Unassembled WGS sequence"/>
</dbReference>
<keyword evidence="1" id="KW-1133">Transmembrane helix</keyword>
<gene>
    <name evidence="2" type="ORF">AVEN_136022_1</name>
</gene>
<evidence type="ECO:0000256" key="1">
    <source>
        <dbReference type="SAM" id="Phobius"/>
    </source>
</evidence>
<evidence type="ECO:0000313" key="3">
    <source>
        <dbReference type="Proteomes" id="UP000499080"/>
    </source>
</evidence>
<accession>A0A4Y2EUB1</accession>
<name>A0A4Y2EUB1_ARAVE</name>
<feature type="transmembrane region" description="Helical" evidence="1">
    <location>
        <begin position="88"/>
        <end position="113"/>
    </location>
</feature>
<dbReference type="EMBL" id="BGPR01000708">
    <property type="protein sequence ID" value="GBM32441.1"/>
    <property type="molecule type" value="Genomic_DNA"/>
</dbReference>
<evidence type="ECO:0000313" key="2">
    <source>
        <dbReference type="EMBL" id="GBM32441.1"/>
    </source>
</evidence>
<keyword evidence="1" id="KW-0812">Transmembrane</keyword>
<sequence>MGDANPQEERREMENDDRDMLLENLDEGITDLSQTMRNLEGKTLRAISCLAINFALALILLAAAIFYLTHQHFFGDEKAEKEMLYPVLLLLTFLSATLWIPTYLGALWEIYYFRQI</sequence>
<protein>
    <submittedName>
        <fullName evidence="2">Uncharacterized protein</fullName>
    </submittedName>
</protein>
<dbReference type="AlphaFoldDB" id="A0A4Y2EUB1"/>
<proteinExistence type="predicted"/>